<dbReference type="Gene3D" id="3.30.379.10">
    <property type="entry name" value="Chitobiase/beta-hexosaminidase domain 2-like"/>
    <property type="match status" value="1"/>
</dbReference>
<evidence type="ECO:0000313" key="11">
    <source>
        <dbReference type="EMBL" id="KAB5314859.1"/>
    </source>
</evidence>
<reference evidence="11 14" key="3">
    <citation type="journal article" date="2019" name="Nat. Med.">
        <title>A library of human gut bacterial isolates paired with longitudinal multiomics data enables mechanistic microbiome research.</title>
        <authorList>
            <person name="Poyet M."/>
            <person name="Groussin M."/>
            <person name="Gibbons S.M."/>
            <person name="Avila-Pacheco J."/>
            <person name="Jiang X."/>
            <person name="Kearney S.M."/>
            <person name="Perrotta A.R."/>
            <person name="Berdy B."/>
            <person name="Zhao S."/>
            <person name="Lieberman T.D."/>
            <person name="Swanson P.K."/>
            <person name="Smith M."/>
            <person name="Roesemann S."/>
            <person name="Alexander J.E."/>
            <person name="Rich S.A."/>
            <person name="Livny J."/>
            <person name="Vlamakis H."/>
            <person name="Clish C."/>
            <person name="Bullock K."/>
            <person name="Deik A."/>
            <person name="Scott J."/>
            <person name="Pierce K.A."/>
            <person name="Xavier R.J."/>
            <person name="Alm E.J."/>
        </authorList>
    </citation>
    <scope>NUCLEOTIDE SEQUENCE [LARGE SCALE GENOMIC DNA]</scope>
    <source>
        <strain evidence="11 14">BIOML-A6</strain>
    </source>
</reference>
<dbReference type="GO" id="GO:0004563">
    <property type="term" value="F:beta-N-acetylhexosaminidase activity"/>
    <property type="evidence" value="ECO:0007669"/>
    <property type="project" value="UniProtKB-EC"/>
</dbReference>
<evidence type="ECO:0000313" key="14">
    <source>
        <dbReference type="Proteomes" id="UP000467334"/>
    </source>
</evidence>
<reference evidence="12 13" key="1">
    <citation type="journal article" date="2016" name="BMC Genomics">
        <title>Type VI secretion systems of human gut Bacteroidales segregate into three genetic architectures, two of which are contained on mobile genetic elements.</title>
        <authorList>
            <person name="Coyne M.J."/>
            <person name="Roelofs K.G."/>
            <person name="Comstock L.E."/>
        </authorList>
    </citation>
    <scope>NUCLEOTIDE SEQUENCE [LARGE SCALE GENOMIC DNA]</scope>
    <source>
        <strain evidence="12 13">CL09T03C01</strain>
    </source>
</reference>
<dbReference type="InterPro" id="IPR025705">
    <property type="entry name" value="Beta_hexosaminidase_sua/sub"/>
</dbReference>
<feature type="domain" description="Beta-hexosaminidase bacterial type N-terminal" evidence="9">
    <location>
        <begin position="30"/>
        <end position="158"/>
    </location>
</feature>
<dbReference type="Gene3D" id="2.60.120.260">
    <property type="entry name" value="Galactose-binding domain-like"/>
    <property type="match status" value="1"/>
</dbReference>
<dbReference type="STRING" id="46506.AA415_00633"/>
<dbReference type="PANTHER" id="PTHR22600:SF57">
    <property type="entry name" value="BETA-N-ACETYLHEXOSAMINIDASE"/>
    <property type="match status" value="1"/>
</dbReference>
<dbReference type="PATRIC" id="fig|46506.5.peg.679"/>
<dbReference type="PANTHER" id="PTHR22600">
    <property type="entry name" value="BETA-HEXOSAMINIDASE"/>
    <property type="match status" value="1"/>
</dbReference>
<evidence type="ECO:0000256" key="1">
    <source>
        <dbReference type="ARBA" id="ARBA00001231"/>
    </source>
</evidence>
<evidence type="ECO:0000256" key="3">
    <source>
        <dbReference type="ARBA" id="ARBA00012663"/>
    </source>
</evidence>
<keyword evidence="13" id="KW-1185">Reference proteome</keyword>
<dbReference type="InterPro" id="IPR000421">
    <property type="entry name" value="FA58C"/>
</dbReference>
<evidence type="ECO:0000256" key="6">
    <source>
        <dbReference type="PIRSR" id="PIRSR625705-1"/>
    </source>
</evidence>
<evidence type="ECO:0000259" key="7">
    <source>
        <dbReference type="Pfam" id="PF00728"/>
    </source>
</evidence>
<evidence type="ECO:0000313" key="13">
    <source>
        <dbReference type="Proteomes" id="UP000056419"/>
    </source>
</evidence>
<dbReference type="Pfam" id="PF00754">
    <property type="entry name" value="F5_F8_type_C"/>
    <property type="match status" value="1"/>
</dbReference>
<feature type="domain" description="GH29D-like beta-sandwich" evidence="10">
    <location>
        <begin position="559"/>
        <end position="615"/>
    </location>
</feature>
<dbReference type="GO" id="GO:0005975">
    <property type="term" value="P:carbohydrate metabolic process"/>
    <property type="evidence" value="ECO:0007669"/>
    <property type="project" value="InterPro"/>
</dbReference>
<dbReference type="EC" id="3.2.1.52" evidence="3"/>
<evidence type="ECO:0000259" key="10">
    <source>
        <dbReference type="Pfam" id="PF13290"/>
    </source>
</evidence>
<dbReference type="AlphaFoldDB" id="A0A120A3P8"/>
<evidence type="ECO:0000256" key="2">
    <source>
        <dbReference type="ARBA" id="ARBA00006285"/>
    </source>
</evidence>
<keyword evidence="5 12" id="KW-0326">Glycosidase</keyword>
<dbReference type="InterPro" id="IPR017853">
    <property type="entry name" value="GH"/>
</dbReference>
<evidence type="ECO:0000313" key="12">
    <source>
        <dbReference type="EMBL" id="KWR57176.1"/>
    </source>
</evidence>
<dbReference type="GO" id="GO:0016020">
    <property type="term" value="C:membrane"/>
    <property type="evidence" value="ECO:0007669"/>
    <property type="project" value="TreeGrafter"/>
</dbReference>
<proteinExistence type="inferred from homology"/>
<keyword evidence="4 12" id="KW-0378">Hydrolase</keyword>
<dbReference type="InterPro" id="IPR029018">
    <property type="entry name" value="Hex-like_dom2"/>
</dbReference>
<dbReference type="PRINTS" id="PR00738">
    <property type="entry name" value="GLHYDRLASE20"/>
</dbReference>
<comment type="caution">
    <text evidence="12">The sequence shown here is derived from an EMBL/GenBank/DDBJ whole genome shotgun (WGS) entry which is preliminary data.</text>
</comment>
<reference evidence="12" key="2">
    <citation type="submission" date="2016-01" db="EMBL/GenBank/DDBJ databases">
        <authorList>
            <person name="McClelland M."/>
            <person name="Jain A."/>
            <person name="Saraogi P."/>
            <person name="Mendelson R."/>
            <person name="Westerman R."/>
            <person name="SanMiguel P."/>
            <person name="Csonka L."/>
        </authorList>
    </citation>
    <scope>NUCLEOTIDE SEQUENCE</scope>
    <source>
        <strain evidence="12">CL09T03C01</strain>
    </source>
</reference>
<dbReference type="SUPFAM" id="SSF55545">
    <property type="entry name" value="beta-N-acetylhexosaminidase-like domain"/>
    <property type="match status" value="1"/>
</dbReference>
<protein>
    <recommendedName>
        <fullName evidence="3">beta-N-acetylhexosaminidase</fullName>
        <ecNumber evidence="3">3.2.1.52</ecNumber>
    </recommendedName>
</protein>
<dbReference type="EMBL" id="WCLE01000013">
    <property type="protein sequence ID" value="KAB5314859.1"/>
    <property type="molecule type" value="Genomic_DNA"/>
</dbReference>
<feature type="domain" description="Glycoside hydrolase family 20 catalytic" evidence="7">
    <location>
        <begin position="162"/>
        <end position="514"/>
    </location>
</feature>
<dbReference type="Pfam" id="PF13290">
    <property type="entry name" value="CHB_HEX_C_1"/>
    <property type="match status" value="1"/>
</dbReference>
<dbReference type="SUPFAM" id="SSF51445">
    <property type="entry name" value="(Trans)glycosidases"/>
    <property type="match status" value="1"/>
</dbReference>
<feature type="domain" description="F5/8 type C" evidence="8">
    <location>
        <begin position="625"/>
        <end position="748"/>
    </location>
</feature>
<dbReference type="InterPro" id="IPR015882">
    <property type="entry name" value="HEX_bac_N"/>
</dbReference>
<dbReference type="RefSeq" id="WP_060385244.1">
    <property type="nucleotide sequence ID" value="NZ_CP081913.1"/>
</dbReference>
<dbReference type="Pfam" id="PF02838">
    <property type="entry name" value="Glyco_hydro_20b"/>
    <property type="match status" value="1"/>
</dbReference>
<organism evidence="12 13">
    <name type="scientific">Bacteroides stercoris</name>
    <dbReference type="NCBI Taxonomy" id="46506"/>
    <lineage>
        <taxon>Bacteria</taxon>
        <taxon>Pseudomonadati</taxon>
        <taxon>Bacteroidota</taxon>
        <taxon>Bacteroidia</taxon>
        <taxon>Bacteroidales</taxon>
        <taxon>Bacteroidaceae</taxon>
        <taxon>Bacteroides</taxon>
    </lineage>
</organism>
<dbReference type="Proteomes" id="UP000467334">
    <property type="component" value="Unassembled WGS sequence"/>
</dbReference>
<dbReference type="InterPro" id="IPR059177">
    <property type="entry name" value="GH29D-like_dom"/>
</dbReference>
<comment type="similarity">
    <text evidence="2">Belongs to the glycosyl hydrolase 20 family.</text>
</comment>
<dbReference type="GO" id="GO:0030203">
    <property type="term" value="P:glycosaminoglycan metabolic process"/>
    <property type="evidence" value="ECO:0007669"/>
    <property type="project" value="TreeGrafter"/>
</dbReference>
<dbReference type="EMBL" id="LRGC01000002">
    <property type="protein sequence ID" value="KWR57176.1"/>
    <property type="molecule type" value="Genomic_DNA"/>
</dbReference>
<accession>A0A120A3P8</accession>
<dbReference type="Proteomes" id="UP000056419">
    <property type="component" value="Unassembled WGS sequence"/>
</dbReference>
<evidence type="ECO:0000259" key="9">
    <source>
        <dbReference type="Pfam" id="PF02838"/>
    </source>
</evidence>
<evidence type="ECO:0000259" key="8">
    <source>
        <dbReference type="Pfam" id="PF00754"/>
    </source>
</evidence>
<name>A0A120A3P8_BACSE</name>
<evidence type="ECO:0000256" key="4">
    <source>
        <dbReference type="ARBA" id="ARBA00022801"/>
    </source>
</evidence>
<sequence length="773" mass="88121">MKKNIFILTFFFLCVCILYVRGEERKMQKLEIVPAPENFTLEKGNFIFKASTVITVEDTAMVSVAEQFASLFNVPAGFTPQVKTTAKAGDVCLRFDSSLKKEAYRLVITPKRINVYTSSKEGAFYAFQSLRQLLPSELEGGERAMNVDWSVPAATVNDSPRFGYRGVMIDVARYFIPKEDLLRLIDCISLLKINTLHLHLTDDNGWRIEIKKHPLLTAVGSRRVEREGLLFHERHNQRQGEPTVEKGFYTQTDIREIVAYASSRCIEIIPEIDMPAHSNAALAAYPMLACPVVDKFIGVLPGLGGNHADIIYCAGNENVYHFLQDVLDEVMALFPSRYIHLGGDEAWKTHWKQCPLCQKRIREEKLADEEDLQGYFMRRMSKYVQSKGREVMGWDELTQSQIPDDAIIFGWRGMGEAALKAAGQGHRFVMTPARVMYLIRYQGPQWFEPYTYFGNNTLKDIYSYEPVGPTWNDGIKSLLMGVQGSMWTEFCNRTSDVEYMLFPRLAAVAEVGWTIPGKKDWSRFLKALDHFTERLAVKGVNFAQSMYNIQHSVTVRNGKLQVTLDCIRPDVEIAYTLDGGEPTVNSPRYVKPLIVKQSTLLKCATFYNGKRMGKMLTLPVCLNKATACTVYTNSPAKDVLVNGVRGSSRSSDFEWASWENNDTICITLDLGKKTRMQKLIMGFNNSYGMGIHKPRRMEVWVSPDDRQYRKIKEQSFTETEIFRQGMFTEDVQFDLKDESRYVRIVAYGAGMNPPTHVRPEQTTKVCIDEIIIE</sequence>
<evidence type="ECO:0000256" key="5">
    <source>
        <dbReference type="ARBA" id="ARBA00023295"/>
    </source>
</evidence>
<feature type="active site" description="Proton donor" evidence="6">
    <location>
        <position position="345"/>
    </location>
</feature>
<dbReference type="InterPro" id="IPR015883">
    <property type="entry name" value="Glyco_hydro_20_cat"/>
</dbReference>
<dbReference type="Pfam" id="PF00728">
    <property type="entry name" value="Glyco_hydro_20"/>
    <property type="match status" value="1"/>
</dbReference>
<dbReference type="Gene3D" id="3.20.20.80">
    <property type="entry name" value="Glycosidases"/>
    <property type="match status" value="1"/>
</dbReference>
<gene>
    <name evidence="12" type="primary">exo I_1</name>
    <name evidence="12" type="ORF">AA415_00633</name>
    <name evidence="11" type="ORF">F9958_07925</name>
</gene>
<dbReference type="CDD" id="cd06563">
    <property type="entry name" value="GH20_chitobiase-like"/>
    <property type="match status" value="1"/>
</dbReference>
<comment type="catalytic activity">
    <reaction evidence="1">
        <text>Hydrolysis of terminal non-reducing N-acetyl-D-hexosamine residues in N-acetyl-beta-D-hexosaminides.</text>
        <dbReference type="EC" id="3.2.1.52"/>
    </reaction>
</comment>